<keyword evidence="2" id="KW-0732">Signal</keyword>
<evidence type="ECO:0000256" key="2">
    <source>
        <dbReference type="SAM" id="SignalP"/>
    </source>
</evidence>
<protein>
    <submittedName>
        <fullName evidence="3">Tetratricopeptide repeat protein</fullName>
    </submittedName>
</protein>
<dbReference type="SMART" id="SM00028">
    <property type="entry name" value="TPR"/>
    <property type="match status" value="2"/>
</dbReference>
<reference evidence="3" key="1">
    <citation type="submission" date="2020-12" db="EMBL/GenBank/DDBJ databases">
        <title>The genome sequence of Inhella sp. 1Y17.</title>
        <authorList>
            <person name="Liu Y."/>
        </authorList>
    </citation>
    <scope>NUCLEOTIDE SEQUENCE</scope>
    <source>
        <strain evidence="3">1Y17</strain>
    </source>
</reference>
<dbReference type="Pfam" id="PF13432">
    <property type="entry name" value="TPR_16"/>
    <property type="match status" value="1"/>
</dbReference>
<feature type="repeat" description="TPR" evidence="1">
    <location>
        <begin position="68"/>
        <end position="101"/>
    </location>
</feature>
<proteinExistence type="predicted"/>
<dbReference type="PROSITE" id="PS50005">
    <property type="entry name" value="TPR"/>
    <property type="match status" value="1"/>
</dbReference>
<organism evidence="3 4">
    <name type="scientific">Inhella proteolytica</name>
    <dbReference type="NCBI Taxonomy" id="2795029"/>
    <lineage>
        <taxon>Bacteria</taxon>
        <taxon>Pseudomonadati</taxon>
        <taxon>Pseudomonadota</taxon>
        <taxon>Betaproteobacteria</taxon>
        <taxon>Burkholderiales</taxon>
        <taxon>Sphaerotilaceae</taxon>
        <taxon>Inhella</taxon>
    </lineage>
</organism>
<dbReference type="SUPFAM" id="SSF48452">
    <property type="entry name" value="TPR-like"/>
    <property type="match status" value="1"/>
</dbReference>
<dbReference type="EMBL" id="JAEDAK010000005">
    <property type="protein sequence ID" value="MBH9577169.1"/>
    <property type="molecule type" value="Genomic_DNA"/>
</dbReference>
<feature type="signal peptide" evidence="2">
    <location>
        <begin position="1"/>
        <end position="21"/>
    </location>
</feature>
<dbReference type="RefSeq" id="WP_198110938.1">
    <property type="nucleotide sequence ID" value="NZ_JAEDAK010000005.1"/>
</dbReference>
<gene>
    <name evidence="3" type="ORF">I7X39_09650</name>
</gene>
<dbReference type="InterPro" id="IPR011990">
    <property type="entry name" value="TPR-like_helical_dom_sf"/>
</dbReference>
<evidence type="ECO:0000256" key="1">
    <source>
        <dbReference type="PROSITE-ProRule" id="PRU00339"/>
    </source>
</evidence>
<evidence type="ECO:0000313" key="4">
    <source>
        <dbReference type="Proteomes" id="UP000613266"/>
    </source>
</evidence>
<keyword evidence="1" id="KW-0802">TPR repeat</keyword>
<dbReference type="Proteomes" id="UP000613266">
    <property type="component" value="Unassembled WGS sequence"/>
</dbReference>
<keyword evidence="4" id="KW-1185">Reference proteome</keyword>
<accession>A0A931J438</accession>
<sequence>MSPRRLVLLAGCALLTRPLAAAPSEDGAEEALAADPDYAAASAALKAQDFARALPLLEAALKRFPDSAQLHNDLGYSHRKLGQLPPAFAHYKRALALDPRHRGAHEYIGEAYLMVGDVASAEQHLEALRAICVLGCEELQELQAAIAAHRRRAAARP</sequence>
<name>A0A931J438_9BURK</name>
<dbReference type="AlphaFoldDB" id="A0A931J438"/>
<feature type="chain" id="PRO_5037549937" evidence="2">
    <location>
        <begin position="22"/>
        <end position="157"/>
    </location>
</feature>
<dbReference type="InterPro" id="IPR019734">
    <property type="entry name" value="TPR_rpt"/>
</dbReference>
<evidence type="ECO:0000313" key="3">
    <source>
        <dbReference type="EMBL" id="MBH9577169.1"/>
    </source>
</evidence>
<dbReference type="Gene3D" id="1.25.40.10">
    <property type="entry name" value="Tetratricopeptide repeat domain"/>
    <property type="match status" value="1"/>
</dbReference>
<comment type="caution">
    <text evidence="3">The sequence shown here is derived from an EMBL/GenBank/DDBJ whole genome shotgun (WGS) entry which is preliminary data.</text>
</comment>